<proteinExistence type="predicted"/>
<dbReference type="KEGG" id="palr:HGI30_21930"/>
<dbReference type="GO" id="GO:0140359">
    <property type="term" value="F:ABC-type transporter activity"/>
    <property type="evidence" value="ECO:0007669"/>
    <property type="project" value="InterPro"/>
</dbReference>
<evidence type="ECO:0000256" key="5">
    <source>
        <dbReference type="ARBA" id="ARBA00022989"/>
    </source>
</evidence>
<dbReference type="RefSeq" id="WP_168909450.1">
    <property type="nucleotide sequence ID" value="NZ_CP051428.1"/>
</dbReference>
<dbReference type="PANTHER" id="PTHR24221:SF423">
    <property type="entry name" value="ABC TRANSPORTER"/>
    <property type="match status" value="1"/>
</dbReference>
<feature type="transmembrane region" description="Helical" evidence="8">
    <location>
        <begin position="237"/>
        <end position="263"/>
    </location>
</feature>
<evidence type="ECO:0000256" key="3">
    <source>
        <dbReference type="ARBA" id="ARBA00022741"/>
    </source>
</evidence>
<dbReference type="GO" id="GO:0005524">
    <property type="term" value="F:ATP binding"/>
    <property type="evidence" value="ECO:0007669"/>
    <property type="project" value="UniProtKB-KW"/>
</dbReference>
<dbReference type="EMBL" id="CP051428">
    <property type="protein sequence ID" value="QJC53921.1"/>
    <property type="molecule type" value="Genomic_DNA"/>
</dbReference>
<evidence type="ECO:0000256" key="8">
    <source>
        <dbReference type="SAM" id="Phobius"/>
    </source>
</evidence>
<dbReference type="GO" id="GO:0016887">
    <property type="term" value="F:ATP hydrolysis activity"/>
    <property type="evidence" value="ECO:0007669"/>
    <property type="project" value="InterPro"/>
</dbReference>
<dbReference type="PROSITE" id="PS50929">
    <property type="entry name" value="ABC_TM1F"/>
    <property type="match status" value="1"/>
</dbReference>
<evidence type="ECO:0000259" key="9">
    <source>
        <dbReference type="PROSITE" id="PS50893"/>
    </source>
</evidence>
<keyword evidence="12" id="KW-1185">Reference proteome</keyword>
<dbReference type="InterPro" id="IPR003593">
    <property type="entry name" value="AAA+_ATPase"/>
</dbReference>
<evidence type="ECO:0000313" key="12">
    <source>
        <dbReference type="Proteomes" id="UP000502136"/>
    </source>
</evidence>
<keyword evidence="2 8" id="KW-0812">Transmembrane</keyword>
<evidence type="ECO:0000256" key="4">
    <source>
        <dbReference type="ARBA" id="ARBA00022840"/>
    </source>
</evidence>
<sequence length="650" mass="70009">MKTRSFFWSLIRYRPGLYALNLIFWSLIHMAPLVPGLLTKAFFDDLEGSYDFPYGVAAIAALLVAAALGRIGLIYVGFLTDVNVRYRISMLLRRNMLAHVLKEPGARAIPVSPGEAISNFRDDVDHTEEAVSWSVDMLGLIGFVGVASWILISIDAQMTVLVFVPLILVVTAAQVATARIQKYRAASREATAKVTGAISEMFGNVQAIQVAGAEKRVVGRFVQLSERRRQTMVKDKLMTEALSSVFANSVNLGTGLILLLAGYKMRAGGFSVGDLALFVYYLTFVTQLIGNVGNFMTYYKQMAVSFGRIKSMLQGAPAQLLTKPAYIGLGRRKPGRGGQAQEARAAQAGPSGPAESSAGGGASGASESRPTAAAAAAEPNSGPPPASVRESDLSVRLDDDFAPPVQAPPLQVLEARGLTYRFPETGRGIEGIDLTLRAGSFTVVTGMIGSGKTTLVRTLLGLLPAEAGEVRWNGETVERPADFFVPPQSAYTAQIPRLYSDRLRNNILLGEPERPGSVAGALHAAVMEEDIGGLEHGLDTMVGPRGVKLSGGQAQRTAAARMLVRDAQLYVFDDLSSALDVETERRLWERLFRQRGDAACLVVSHRKAALAHADHIIVLHGGRIEAEGSAEELLRTSESFRQLWHGEETG</sequence>
<dbReference type="CDD" id="cd07346">
    <property type="entry name" value="ABC_6TM_exporters"/>
    <property type="match status" value="1"/>
</dbReference>
<feature type="region of interest" description="Disordered" evidence="7">
    <location>
        <begin position="331"/>
        <end position="391"/>
    </location>
</feature>
<comment type="subcellular location">
    <subcellularLocation>
        <location evidence="1">Cell membrane</location>
        <topology evidence="1">Multi-pass membrane protein</topology>
    </subcellularLocation>
</comment>
<dbReference type="InterPro" id="IPR036640">
    <property type="entry name" value="ABC1_TM_sf"/>
</dbReference>
<dbReference type="Pfam" id="PF00664">
    <property type="entry name" value="ABC_membrane"/>
    <property type="match status" value="1"/>
</dbReference>
<evidence type="ECO:0000256" key="1">
    <source>
        <dbReference type="ARBA" id="ARBA00004651"/>
    </source>
</evidence>
<gene>
    <name evidence="11" type="ORF">HGI30_21930</name>
</gene>
<dbReference type="SUPFAM" id="SSF90123">
    <property type="entry name" value="ABC transporter transmembrane region"/>
    <property type="match status" value="1"/>
</dbReference>
<feature type="transmembrane region" description="Helical" evidence="8">
    <location>
        <begin position="275"/>
        <end position="299"/>
    </location>
</feature>
<feature type="transmembrane region" description="Helical" evidence="8">
    <location>
        <begin position="16"/>
        <end position="34"/>
    </location>
</feature>
<dbReference type="PROSITE" id="PS50893">
    <property type="entry name" value="ABC_TRANSPORTER_2"/>
    <property type="match status" value="1"/>
</dbReference>
<feature type="transmembrane region" description="Helical" evidence="8">
    <location>
        <begin position="130"/>
        <end position="152"/>
    </location>
</feature>
<evidence type="ECO:0000256" key="7">
    <source>
        <dbReference type="SAM" id="MobiDB-lite"/>
    </source>
</evidence>
<feature type="domain" description="ABC transporter" evidence="9">
    <location>
        <begin position="413"/>
        <end position="646"/>
    </location>
</feature>
<dbReference type="Proteomes" id="UP000502136">
    <property type="component" value="Chromosome"/>
</dbReference>
<dbReference type="Gene3D" id="3.40.50.300">
    <property type="entry name" value="P-loop containing nucleotide triphosphate hydrolases"/>
    <property type="match status" value="1"/>
</dbReference>
<dbReference type="Gene3D" id="1.20.1560.10">
    <property type="entry name" value="ABC transporter type 1, transmembrane domain"/>
    <property type="match status" value="1"/>
</dbReference>
<name>A0A6H2H2M0_9BACL</name>
<accession>A0A6H2H2M0</accession>
<reference evidence="11 12" key="1">
    <citation type="submission" date="2020-04" db="EMBL/GenBank/DDBJ databases">
        <title>Novel Paenibacillus strain UniB2 isolated from commercial digestive syrup.</title>
        <authorList>
            <person name="Thorat V."/>
            <person name="Kirdat K."/>
            <person name="Tiwarekar B."/>
            <person name="Yadav A."/>
        </authorList>
    </citation>
    <scope>NUCLEOTIDE SEQUENCE [LARGE SCALE GENOMIC DNA]</scope>
    <source>
        <strain evidence="11 12">UniB2</strain>
    </source>
</reference>
<dbReference type="InterPro" id="IPR039421">
    <property type="entry name" value="Type_1_exporter"/>
</dbReference>
<feature type="transmembrane region" description="Helical" evidence="8">
    <location>
        <begin position="158"/>
        <end position="178"/>
    </location>
</feature>
<keyword evidence="5 8" id="KW-1133">Transmembrane helix</keyword>
<feature type="domain" description="ABC transmembrane type-1" evidence="10">
    <location>
        <begin position="30"/>
        <end position="301"/>
    </location>
</feature>
<dbReference type="InterPro" id="IPR011527">
    <property type="entry name" value="ABC1_TM_dom"/>
</dbReference>
<evidence type="ECO:0000313" key="11">
    <source>
        <dbReference type="EMBL" id="QJC53921.1"/>
    </source>
</evidence>
<evidence type="ECO:0000259" key="10">
    <source>
        <dbReference type="PROSITE" id="PS50929"/>
    </source>
</evidence>
<feature type="transmembrane region" description="Helical" evidence="8">
    <location>
        <begin position="54"/>
        <end position="80"/>
    </location>
</feature>
<dbReference type="SMART" id="SM00382">
    <property type="entry name" value="AAA"/>
    <property type="match status" value="1"/>
</dbReference>
<dbReference type="Pfam" id="PF00005">
    <property type="entry name" value="ABC_tran"/>
    <property type="match status" value="1"/>
</dbReference>
<evidence type="ECO:0000256" key="6">
    <source>
        <dbReference type="ARBA" id="ARBA00023136"/>
    </source>
</evidence>
<evidence type="ECO:0000256" key="2">
    <source>
        <dbReference type="ARBA" id="ARBA00022692"/>
    </source>
</evidence>
<dbReference type="AlphaFoldDB" id="A0A6H2H2M0"/>
<dbReference type="SUPFAM" id="SSF52540">
    <property type="entry name" value="P-loop containing nucleoside triphosphate hydrolases"/>
    <property type="match status" value="1"/>
</dbReference>
<organism evidence="11 12">
    <name type="scientific">Paenibacillus albicereus</name>
    <dbReference type="NCBI Taxonomy" id="2726185"/>
    <lineage>
        <taxon>Bacteria</taxon>
        <taxon>Bacillati</taxon>
        <taxon>Bacillota</taxon>
        <taxon>Bacilli</taxon>
        <taxon>Bacillales</taxon>
        <taxon>Paenibacillaceae</taxon>
        <taxon>Paenibacillus</taxon>
    </lineage>
</organism>
<dbReference type="GO" id="GO:0005886">
    <property type="term" value="C:plasma membrane"/>
    <property type="evidence" value="ECO:0007669"/>
    <property type="project" value="UniProtKB-SubCell"/>
</dbReference>
<keyword evidence="3" id="KW-0547">Nucleotide-binding</keyword>
<dbReference type="InterPro" id="IPR003439">
    <property type="entry name" value="ABC_transporter-like_ATP-bd"/>
</dbReference>
<keyword evidence="6 8" id="KW-0472">Membrane</keyword>
<protein>
    <submittedName>
        <fullName evidence="11">ABC transporter ATP-binding protein</fullName>
    </submittedName>
</protein>
<feature type="compositionally biased region" description="Low complexity" evidence="7">
    <location>
        <begin position="364"/>
        <end position="380"/>
    </location>
</feature>
<dbReference type="InterPro" id="IPR027417">
    <property type="entry name" value="P-loop_NTPase"/>
</dbReference>
<feature type="compositionally biased region" description="Low complexity" evidence="7">
    <location>
        <begin position="339"/>
        <end position="357"/>
    </location>
</feature>
<dbReference type="PANTHER" id="PTHR24221">
    <property type="entry name" value="ATP-BINDING CASSETTE SUB-FAMILY B"/>
    <property type="match status" value="1"/>
</dbReference>
<keyword evidence="4 11" id="KW-0067">ATP-binding</keyword>